<dbReference type="GO" id="GO:0031122">
    <property type="term" value="P:cytoplasmic microtubule organization"/>
    <property type="evidence" value="ECO:0007669"/>
    <property type="project" value="InterPro"/>
</dbReference>
<dbReference type="Proteomes" id="UP000887568">
    <property type="component" value="Unplaced"/>
</dbReference>
<feature type="region of interest" description="Disordered" evidence="1">
    <location>
        <begin position="977"/>
        <end position="999"/>
    </location>
</feature>
<feature type="compositionally biased region" description="Basic and acidic residues" evidence="1">
    <location>
        <begin position="540"/>
        <end position="555"/>
    </location>
</feature>
<evidence type="ECO:0000313" key="3">
    <source>
        <dbReference type="Proteomes" id="UP000887568"/>
    </source>
</evidence>
<dbReference type="GO" id="GO:0007052">
    <property type="term" value="P:mitotic spindle organization"/>
    <property type="evidence" value="ECO:0007669"/>
    <property type="project" value="InterPro"/>
</dbReference>
<organism evidence="2 3">
    <name type="scientific">Patiria miniata</name>
    <name type="common">Bat star</name>
    <name type="synonym">Asterina miniata</name>
    <dbReference type="NCBI Taxonomy" id="46514"/>
    <lineage>
        <taxon>Eukaryota</taxon>
        <taxon>Metazoa</taxon>
        <taxon>Echinodermata</taxon>
        <taxon>Eleutherozoa</taxon>
        <taxon>Asterozoa</taxon>
        <taxon>Asteroidea</taxon>
        <taxon>Valvatacea</taxon>
        <taxon>Valvatida</taxon>
        <taxon>Asterinidae</taxon>
        <taxon>Patiria</taxon>
    </lineage>
</organism>
<evidence type="ECO:0000313" key="2">
    <source>
        <dbReference type="EnsemblMetazoa" id="XP_038076801.1"/>
    </source>
</evidence>
<feature type="compositionally biased region" description="Polar residues" evidence="1">
    <location>
        <begin position="686"/>
        <end position="705"/>
    </location>
</feature>
<feature type="region of interest" description="Disordered" evidence="1">
    <location>
        <begin position="801"/>
        <end position="905"/>
    </location>
</feature>
<reference evidence="2" key="1">
    <citation type="submission" date="2022-11" db="UniProtKB">
        <authorList>
            <consortium name="EnsemblMetazoa"/>
        </authorList>
    </citation>
    <scope>IDENTIFICATION</scope>
</reference>
<dbReference type="GO" id="GO:0097546">
    <property type="term" value="C:ciliary base"/>
    <property type="evidence" value="ECO:0007669"/>
    <property type="project" value="InterPro"/>
</dbReference>
<feature type="compositionally biased region" description="Low complexity" evidence="1">
    <location>
        <begin position="877"/>
        <end position="886"/>
    </location>
</feature>
<feature type="region of interest" description="Disordered" evidence="1">
    <location>
        <begin position="762"/>
        <end position="783"/>
    </location>
</feature>
<feature type="compositionally biased region" description="Basic and acidic residues" evidence="1">
    <location>
        <begin position="288"/>
        <end position="300"/>
    </location>
</feature>
<dbReference type="EnsemblMetazoa" id="XM_038220873.1">
    <property type="protein sequence ID" value="XP_038076801.1"/>
    <property type="gene ID" value="LOC119744761"/>
</dbReference>
<dbReference type="GeneID" id="119744761"/>
<dbReference type="InterPro" id="IPR028257">
    <property type="entry name" value="CEP126"/>
</dbReference>
<feature type="compositionally biased region" description="Low complexity" evidence="1">
    <location>
        <begin position="266"/>
        <end position="283"/>
    </location>
</feature>
<protein>
    <submittedName>
        <fullName evidence="2">Uncharacterized protein</fullName>
    </submittedName>
</protein>
<dbReference type="OMA" id="ARINYYH"/>
<sequence length="1035" mass="114675">MLTGAYSQKFKDLEPDRLARSSSSDSLNHAQQLAARDKVRQLSLETNRRRRAAELKRRLEAQKEAKRRQEVLEERRRRQQEATQKYQRGQRGSPKTGPRITSGKAYSDSRLHDGVNIARGYSQNATYAGNYSNRAPALEEALRMVGVNTAPAGSTIYRGGGYAGGTDYTTDYREGYNDTGVAFNHEVPIRRPVVDTNGNNVSENKGHHYHGYSTMATSTYNSNVNRDATSAQFQQTLHEKQKQLMEQQQAALNEFNQAVLNETLPSQGEEQQLQRSSSLSSVDSLEEEQPKKHLIFDGRRQQPGPAANKSVHTSKPKTDGSAVQTRTTYGNNYSRPNEVESGQSAISDNRLFTSQVTSEQQHPHSAHRGLSNGELLVEETSESDFVREPVETKPTLLQGTNELHSQHLSYGPYSTRTSQAWTTQAPTETQHFHHYDASHSPIKYTTGPVSVHAGHRPFSARTTATATYPARVPEPPVDHHYGGQQKLEQTVPNRAINMSKYSGSNHEDSNYTRSKYGMLSSTPQAVDFQVADGPTQTSNHPREDGPGTEKLDSTLETPEKIVKSILKRGQGYSLTPQKVKLGDMKVRDSLEISRATQMTKADRKSVRWTDLKYAEMEEDLKMEKEQKVSIESAKTERSNSAGTGQNDVGRGQLKSERQSTSAGPPPRGPTKLRRRTHNASKPPPGRSNSSTSGKKVESENPQVVSRVSGKIITHQQESTNKLTPASADDGRQYKNGIRLDKTPTDDEINWLWDKVRTCLNTQEQGISGPDSDTSSRQPASVSKQCIDGNRLTANLRVSAQGHVTDPHDHPLTNQKKYNTYPRFRTNSDSGTASLRKTALLHQRRQHNTVGNLRPGYQGRSNQHYAGPVPGLQPSPPSSGSHHQPGPTASNQGPSRTVGGLPQGQNQEVSDSLLAFQQAERLAAQENLSESEIAAAMEHRNNQAFMQKAPTALSLEEQRILESLDKLNAQLRTVTSDTDAAIQPYTMQPKPPPQGAGLRSQRAISARQRAVADPNLAHRTRTLSADRSNARINYYH</sequence>
<feature type="region of interest" description="Disordered" evidence="1">
    <location>
        <begin position="621"/>
        <end position="742"/>
    </location>
</feature>
<feature type="compositionally biased region" description="Polar residues" evidence="1">
    <location>
        <begin position="321"/>
        <end position="345"/>
    </location>
</feature>
<feature type="compositionally biased region" description="Basic and acidic residues" evidence="1">
    <location>
        <begin position="9"/>
        <end position="19"/>
    </location>
</feature>
<dbReference type="GO" id="GO:1905515">
    <property type="term" value="P:non-motile cilium assembly"/>
    <property type="evidence" value="ECO:0007669"/>
    <property type="project" value="InterPro"/>
</dbReference>
<proteinExistence type="predicted"/>
<name>A0A914BM15_PATMI</name>
<feature type="region of interest" description="Disordered" evidence="1">
    <location>
        <begin position="265"/>
        <end position="345"/>
    </location>
</feature>
<dbReference type="RefSeq" id="XP_038076801.1">
    <property type="nucleotide sequence ID" value="XM_038220873.1"/>
</dbReference>
<evidence type="ECO:0000256" key="1">
    <source>
        <dbReference type="SAM" id="MobiDB-lite"/>
    </source>
</evidence>
<dbReference type="OrthoDB" id="9900339at2759"/>
<accession>A0A914BM15</accession>
<dbReference type="PANTHER" id="PTHR31191">
    <property type="entry name" value="CENTROSOMAL PROTEIN CEP126"/>
    <property type="match status" value="1"/>
</dbReference>
<feature type="compositionally biased region" description="Basic and acidic residues" evidence="1">
    <location>
        <begin position="60"/>
        <end position="80"/>
    </location>
</feature>
<keyword evidence="3" id="KW-1185">Reference proteome</keyword>
<feature type="compositionally biased region" description="Polar residues" evidence="1">
    <location>
        <begin position="713"/>
        <end position="723"/>
    </location>
</feature>
<feature type="compositionally biased region" description="Basic and acidic residues" evidence="1">
    <location>
        <begin position="621"/>
        <end position="637"/>
    </location>
</feature>
<feature type="compositionally biased region" description="Polar residues" evidence="1">
    <location>
        <begin position="824"/>
        <end position="834"/>
    </location>
</feature>
<dbReference type="PANTHER" id="PTHR31191:SF4">
    <property type="entry name" value="CENTROSOMAL PROTEIN OF 126 KDA"/>
    <property type="match status" value="1"/>
</dbReference>
<feature type="region of interest" description="Disordered" evidence="1">
    <location>
        <begin position="531"/>
        <end position="555"/>
    </location>
</feature>
<dbReference type="GO" id="GO:0005813">
    <property type="term" value="C:centrosome"/>
    <property type="evidence" value="ECO:0007669"/>
    <property type="project" value="InterPro"/>
</dbReference>
<feature type="region of interest" description="Disordered" evidence="1">
    <location>
        <begin position="60"/>
        <end position="108"/>
    </location>
</feature>
<dbReference type="AlphaFoldDB" id="A0A914BM15"/>
<feature type="compositionally biased region" description="Basic and acidic residues" evidence="1">
    <location>
        <begin position="728"/>
        <end position="742"/>
    </location>
</feature>
<feature type="region of interest" description="Disordered" evidence="1">
    <location>
        <begin position="1"/>
        <end position="45"/>
    </location>
</feature>